<evidence type="ECO:0000256" key="6">
    <source>
        <dbReference type="PROSITE-ProRule" id="PRU00302"/>
    </source>
</evidence>
<evidence type="ECO:0000256" key="4">
    <source>
        <dbReference type="ARBA" id="ARBA00023157"/>
    </source>
</evidence>
<dbReference type="Pfam" id="PF07645">
    <property type="entry name" value="EGF_CA"/>
    <property type="match status" value="3"/>
</dbReference>
<gene>
    <name evidence="7" type="ORF">PACLA_8A052091</name>
</gene>
<dbReference type="PROSITE" id="PS50026">
    <property type="entry name" value="EGF_3"/>
    <property type="match status" value="3"/>
</dbReference>
<dbReference type="PANTHER" id="PTHR24050">
    <property type="entry name" value="PA14 DOMAIN-CONTAINING PROTEIN"/>
    <property type="match status" value="1"/>
</dbReference>
<keyword evidence="6" id="KW-0768">Sushi</keyword>
<dbReference type="SMART" id="SM01411">
    <property type="entry name" value="Ephrin_rec_like"/>
    <property type="match status" value="1"/>
</dbReference>
<dbReference type="InterPro" id="IPR011641">
    <property type="entry name" value="Tyr-kin_ephrin_A/B_rcpt-like"/>
</dbReference>
<dbReference type="PROSITE" id="PS00010">
    <property type="entry name" value="ASX_HYDROXYL"/>
    <property type="match status" value="2"/>
</dbReference>
<dbReference type="InterPro" id="IPR036179">
    <property type="entry name" value="Ig-like_dom_sf"/>
</dbReference>
<feature type="disulfide bond" evidence="6">
    <location>
        <begin position="223"/>
        <end position="250"/>
    </location>
</feature>
<dbReference type="Gene3D" id="2.10.25.10">
    <property type="entry name" value="Laminin"/>
    <property type="match status" value="4"/>
</dbReference>
<dbReference type="Pfam" id="PF00084">
    <property type="entry name" value="Sushi"/>
    <property type="match status" value="2"/>
</dbReference>
<comment type="caution">
    <text evidence="7">The sequence shown here is derived from an EMBL/GenBank/DDBJ whole genome shotgun (WGS) entry which is preliminary data.</text>
</comment>
<organism evidence="7 8">
    <name type="scientific">Paramuricea clavata</name>
    <name type="common">Red gorgonian</name>
    <name type="synonym">Violescent sea-whip</name>
    <dbReference type="NCBI Taxonomy" id="317549"/>
    <lineage>
        <taxon>Eukaryota</taxon>
        <taxon>Metazoa</taxon>
        <taxon>Cnidaria</taxon>
        <taxon>Anthozoa</taxon>
        <taxon>Octocorallia</taxon>
        <taxon>Malacalcyonacea</taxon>
        <taxon>Plexauridae</taxon>
        <taxon>Paramuricea</taxon>
    </lineage>
</organism>
<dbReference type="SUPFAM" id="SSF57184">
    <property type="entry name" value="Growth factor receptor domain"/>
    <property type="match status" value="2"/>
</dbReference>
<keyword evidence="4 6" id="KW-1015">Disulfide bond</keyword>
<evidence type="ECO:0000256" key="5">
    <source>
        <dbReference type="PROSITE-ProRule" id="PRU00076"/>
    </source>
</evidence>
<dbReference type="InterPro" id="IPR013783">
    <property type="entry name" value="Ig-like_fold"/>
</dbReference>
<feature type="disulfide bond" evidence="6">
    <location>
        <begin position="164"/>
        <end position="191"/>
    </location>
</feature>
<proteinExistence type="predicted"/>
<dbReference type="FunFam" id="2.10.25.10:FF:000240">
    <property type="entry name" value="Vitamin K-dependent protein S"/>
    <property type="match status" value="1"/>
</dbReference>
<dbReference type="Gene3D" id="2.10.70.10">
    <property type="entry name" value="Complement Module, domain 1"/>
    <property type="match status" value="2"/>
</dbReference>
<keyword evidence="3" id="KW-0677">Repeat</keyword>
<dbReference type="GO" id="GO:0005576">
    <property type="term" value="C:extracellular region"/>
    <property type="evidence" value="ECO:0007669"/>
    <property type="project" value="UniProtKB-SubCell"/>
</dbReference>
<dbReference type="InterPro" id="IPR009030">
    <property type="entry name" value="Growth_fac_rcpt_cys_sf"/>
</dbReference>
<dbReference type="InterPro" id="IPR052235">
    <property type="entry name" value="Nephronectin_domain"/>
</dbReference>
<dbReference type="SUPFAM" id="SSF48726">
    <property type="entry name" value="Immunoglobulin"/>
    <property type="match status" value="1"/>
</dbReference>
<keyword evidence="8" id="KW-1185">Reference proteome</keyword>
<dbReference type="InterPro" id="IPR000436">
    <property type="entry name" value="Sushi_SCR_CCP_dom"/>
</dbReference>
<dbReference type="OrthoDB" id="6244967at2759"/>
<dbReference type="FunFam" id="2.10.25.10:FF:000038">
    <property type="entry name" value="Fibrillin 2"/>
    <property type="match status" value="1"/>
</dbReference>
<protein>
    <submittedName>
        <fullName evidence="7">Uncharacterized protein LOC113676378</fullName>
    </submittedName>
</protein>
<name>A0A6S7GKW0_PARCT</name>
<dbReference type="InterPro" id="IPR007110">
    <property type="entry name" value="Ig-like_dom"/>
</dbReference>
<dbReference type="SMART" id="SM00179">
    <property type="entry name" value="EGF_CA"/>
    <property type="match status" value="4"/>
</dbReference>
<accession>A0A6S7GKW0</accession>
<dbReference type="InterPro" id="IPR000152">
    <property type="entry name" value="EGF-type_Asp/Asn_hydroxyl_site"/>
</dbReference>
<dbReference type="InterPro" id="IPR035976">
    <property type="entry name" value="Sushi/SCR/CCP_sf"/>
</dbReference>
<dbReference type="SMART" id="SM00032">
    <property type="entry name" value="CCP"/>
    <property type="match status" value="2"/>
</dbReference>
<dbReference type="Gene3D" id="2.10.50.10">
    <property type="entry name" value="Tumor Necrosis Factor Receptor, subunit A, domain 2"/>
    <property type="match status" value="1"/>
</dbReference>
<dbReference type="PROSITE" id="PS50835">
    <property type="entry name" value="IG_LIKE"/>
    <property type="match status" value="2"/>
</dbReference>
<evidence type="ECO:0000256" key="1">
    <source>
        <dbReference type="ARBA" id="ARBA00022536"/>
    </source>
</evidence>
<dbReference type="InterPro" id="IPR003599">
    <property type="entry name" value="Ig_sub"/>
</dbReference>
<dbReference type="CDD" id="cd00054">
    <property type="entry name" value="EGF_CA"/>
    <property type="match status" value="4"/>
</dbReference>
<dbReference type="InterPro" id="IPR001881">
    <property type="entry name" value="EGF-like_Ca-bd_dom"/>
</dbReference>
<sequence>MTTLPSPISFADVNECEDSDCQQECINYPGGYNCSCFNGYRTNATDYKRCDDTDECSEKRAGCSQICTNTRGGFNCSCNSGYHLGWDKRFCTDIDECKSSQHGCQSHMCVNILGSYKCRCRPGFKSSRDGKNCIGKPCLPIYRPVNGNKTCSGYTTEHTCVFSCSVGYKQVGSHNRTCSASKRWTGKEAKCEPIHCPAPPEPANGFVYSPCNTRFNSECLAGCNKGYYINGTAKLTCTVNGTWKSRKISCNEIRVCEPNPCRHGGECTTITSRQFSCDCSSTGYQGTTCETGVINIPDYPTLIAGIPTKSIEFRASPPDISVTFTPRGLGRVEFNPPYLVFQRNVTMSQSLTITAQQPGLFHVDYYLSGPSAASFRKPERNTFFVESAENAAPNITYDNEDFSFASGCYKLQLNKCPRSNETITAYSTSPWFMFGPTAITEDQVSLSTGNVELLHSMGGITFWPEKRSSLSHDCAVDSLLTYSTVELVKNRALTKSFLKVLRNNLPKWLDIKLRENIPSNSMVYQARYLTGKSLREEAAFEGQPLTEDTFFSSLVSPDLDLFVHGNRVPFGLQDRRALVSVALELCGPPPSNVILRPLSGTVDVMNKISVMKQLRDRGWNFKIDSLQISRGSFWKRSLTMFATFSKDLEISDVVKSRVNFEGTIIVNVDNLNNIMDVPLDQTWLVELNGNAVLTLEFKVQSKMTKLAIKMPRTQSYATFGGGSQEDCSREMNSNPHGLHLTSVLEENPFVRTELNEFVELDQTRNMSCFLSTIFYTDKRSNGSNYRETSDGVIMTFRGHLKFGTLRFDNLDVKLWMENIRCPNTAIRRRSGIVAKLSGYYGRKKNKGRKLGIFEIPSDSVINLHIGQNLKAASRGFFPGMVNVFGFQSKVNVTISHNGLEFYVKGKIHGLFDASAIFKSGLISWKKQRYTATGGFESKAAADNLYRVLENEFTKYSTEFLKKIHARLERSTQTEERAKSRLREVQILRDEWLKNVKEMIGEYEKVEDQLGLAEKNLERLLDLVRHYSNKIRVLNQELDKLCKVVCRKICQRGKNCTTCLEDVIVKEMGKCSATCHQAKQERIPPLIIDATCKNEHCKRIHAVHSWLGDYLGLVVGVGGMFLELPPQVSFGIGKSVSQFTRSIKKGDLDYGTLLDGVTQALPVVGASKPVAGLVQAVASVAKGNRNPLSIVKSVVGQAVPVIDGVLSLVDRSQGRWKCKVKEEKCTKESFEYNYIHDPYKCELPCEKRSVADTIPKKCCSIVSCASFIVNASCISEKTICKKARKDALKKISKFNAAIVLLNLDSAQQNVSVWKMKRERMSVKVRSASNSLKAYQDAVDSLEKAYKVTVENRKRKLEILAKPMMLKNLLNKLGGSLIKIENIKFKGKVSAEHNTTLLLVRITVTLNGTQYEEISTVLDFTNLNRSLRSIAKEILGVYVGDASRFSRKKRSTKNTNASTDELKFYTLQTFHRLCSEFSNHKRILYDVAMSLYNFSSEIQQLREYEKRRETFLIVNNSAIFEKVNFNQRKAIEFGVEINYDSYSDVLENDPELLEAKAFQKEVLKNEVEAVHLSSKLFYKNWLATMESIFGTISEECSGFDDCLKYTIDSLSEISFDTGILNAEKLRAQIDDIKIKFFNLTRKSDMSVKDAMKISWNILQMLEDMTDEENVCAQAPSIAEYRAPLTELGVNETLVLRCNATGDSLVYQWRFNGKILKHESTNVLRINHSGNYSCDVWNHVAKASSIIAVVVVGTPPVIVRHPDRRHNVVLSGYDSLLCQVKKDERNISYQWWFKPMKFNSFKALPNETFSRLSFSPVRTYHEGWYFCNVSNRFGHTSSKTSYVKVLNFSLPLPVAKLSLTVISKLRSSNISVFYQETLAKVLAFRFSTTNNSSRPSEERIKELHPTGCRIITLHNGTSSRTEICDWTFSAVGENVTSNAVLNSSPSHQIKRMIEATLKLKSLISQLGNETNADGITFTLGKTNYSVEENSLNIMAMSLLCPKRQFLVENVDYKCVDCPPGSYGTLKNGVATCNICPRDFYQSNPGQIYCIKCPKGFITTGQGAYDHKQCKDENKFFAMFVLVNNYHADVLVMTNVSGQLEIQHLKPTEKVVKSKKWKTKKWLSVSAVDATTNRTVDINEHSVIHLEPTIKDLISLNVLYIQAPKLVDPNMKTASTLTTLQTNTFTTPPDIHSTDGAPRKIPAEKVVSTETVPGRPLTAEFAEDFKGSSKVTEENGQHDENRFFAMFVLVNNYQGDVLVTTNVSGELEIDHLKLTKKVVKSKQWKTKKWLSVSAVDATTNRTVDINGHSVIHLEPTIKNLISLNVLYIQAPKLVDANMKTASTLTALQTNTFTTPPDIHSTDGAPRKFPAEKVVPTETVPGRPLTAEFAEDFKDSANVTERNGQHG</sequence>
<dbReference type="GO" id="GO:0005509">
    <property type="term" value="F:calcium ion binding"/>
    <property type="evidence" value="ECO:0007669"/>
    <property type="project" value="InterPro"/>
</dbReference>
<dbReference type="SUPFAM" id="SSF57196">
    <property type="entry name" value="EGF/Laminin"/>
    <property type="match status" value="1"/>
</dbReference>
<dbReference type="SMART" id="SM00409">
    <property type="entry name" value="IG"/>
    <property type="match status" value="2"/>
</dbReference>
<evidence type="ECO:0000313" key="7">
    <source>
        <dbReference type="EMBL" id="CAB3992608.1"/>
    </source>
</evidence>
<dbReference type="InterPro" id="IPR049883">
    <property type="entry name" value="NOTCH1_EGF-like"/>
</dbReference>
<reference evidence="7" key="1">
    <citation type="submission" date="2020-04" db="EMBL/GenBank/DDBJ databases">
        <authorList>
            <person name="Alioto T."/>
            <person name="Alioto T."/>
            <person name="Gomez Garrido J."/>
        </authorList>
    </citation>
    <scope>NUCLEOTIDE SEQUENCE</scope>
    <source>
        <strain evidence="7">A484AB</strain>
    </source>
</reference>
<dbReference type="SMART" id="SM00181">
    <property type="entry name" value="EGF"/>
    <property type="match status" value="4"/>
</dbReference>
<dbReference type="InterPro" id="IPR018097">
    <property type="entry name" value="EGF_Ca-bd_CS"/>
</dbReference>
<dbReference type="CDD" id="cd00033">
    <property type="entry name" value="CCP"/>
    <property type="match status" value="2"/>
</dbReference>
<dbReference type="EMBL" id="CACRXK020002086">
    <property type="protein sequence ID" value="CAB3992608.1"/>
    <property type="molecule type" value="Genomic_DNA"/>
</dbReference>
<keyword evidence="1 5" id="KW-0245">EGF-like domain</keyword>
<evidence type="ECO:0000256" key="3">
    <source>
        <dbReference type="ARBA" id="ARBA00022737"/>
    </source>
</evidence>
<comment type="caution">
    <text evidence="5">Lacks conserved residue(s) required for the propagation of feature annotation.</text>
</comment>
<evidence type="ECO:0000256" key="2">
    <source>
        <dbReference type="ARBA" id="ARBA00022729"/>
    </source>
</evidence>
<dbReference type="PROSITE" id="PS50923">
    <property type="entry name" value="SUSHI"/>
    <property type="match status" value="2"/>
</dbReference>
<dbReference type="PROSITE" id="PS01187">
    <property type="entry name" value="EGF_CA"/>
    <property type="match status" value="1"/>
</dbReference>
<dbReference type="Pfam" id="PF07699">
    <property type="entry name" value="Ephrin_rec_like"/>
    <property type="match status" value="1"/>
</dbReference>
<evidence type="ECO:0000313" key="8">
    <source>
        <dbReference type="Proteomes" id="UP001152795"/>
    </source>
</evidence>
<dbReference type="Gene3D" id="2.60.40.10">
    <property type="entry name" value="Immunoglobulins"/>
    <property type="match status" value="2"/>
</dbReference>
<dbReference type="InterPro" id="IPR000742">
    <property type="entry name" value="EGF"/>
</dbReference>
<keyword evidence="2" id="KW-0732">Signal</keyword>
<dbReference type="SUPFAM" id="SSF57535">
    <property type="entry name" value="Complement control module/SCR domain"/>
    <property type="match status" value="2"/>
</dbReference>
<dbReference type="PROSITE" id="PS01186">
    <property type="entry name" value="EGF_2"/>
    <property type="match status" value="2"/>
</dbReference>
<dbReference type="PANTHER" id="PTHR24050:SF27">
    <property type="entry name" value="FIBRILLIN-1"/>
    <property type="match status" value="1"/>
</dbReference>
<dbReference type="Proteomes" id="UP001152795">
    <property type="component" value="Unassembled WGS sequence"/>
</dbReference>